<feature type="compositionally biased region" description="Basic and acidic residues" evidence="4">
    <location>
        <begin position="52"/>
        <end position="72"/>
    </location>
</feature>
<accession>A0A4P6XII7</accession>
<dbReference type="InterPro" id="IPR023167">
    <property type="entry name" value="Yap1_redox_dom_sf"/>
</dbReference>
<evidence type="ECO:0000259" key="5">
    <source>
        <dbReference type="PROSITE" id="PS50217"/>
    </source>
</evidence>
<evidence type="ECO:0000256" key="1">
    <source>
        <dbReference type="ARBA" id="ARBA00004123"/>
    </source>
</evidence>
<name>A0A4P6XII7_9ASCO</name>
<evidence type="ECO:0000256" key="3">
    <source>
        <dbReference type="ARBA" id="ARBA00023242"/>
    </source>
</evidence>
<dbReference type="PANTHER" id="PTHR40621:SF6">
    <property type="entry name" value="AP-1-LIKE TRANSCRIPTION FACTOR YAP1-RELATED"/>
    <property type="match status" value="1"/>
</dbReference>
<feature type="compositionally biased region" description="Polar residues" evidence="4">
    <location>
        <begin position="131"/>
        <end position="144"/>
    </location>
</feature>
<feature type="domain" description="BZIP" evidence="5">
    <location>
        <begin position="36"/>
        <end position="93"/>
    </location>
</feature>
<feature type="compositionally biased region" description="Basic and acidic residues" evidence="4">
    <location>
        <begin position="96"/>
        <end position="112"/>
    </location>
</feature>
<dbReference type="GO" id="GO:0000976">
    <property type="term" value="F:transcription cis-regulatory region binding"/>
    <property type="evidence" value="ECO:0007669"/>
    <property type="project" value="InterPro"/>
</dbReference>
<feature type="region of interest" description="Disordered" evidence="4">
    <location>
        <begin position="96"/>
        <end position="179"/>
    </location>
</feature>
<evidence type="ECO:0000313" key="6">
    <source>
        <dbReference type="EMBL" id="QBM86980.1"/>
    </source>
</evidence>
<dbReference type="InterPro" id="IPR046347">
    <property type="entry name" value="bZIP_sf"/>
</dbReference>
<organism evidence="6 7">
    <name type="scientific">Metschnikowia aff. pulcherrima</name>
    <dbReference type="NCBI Taxonomy" id="2163413"/>
    <lineage>
        <taxon>Eukaryota</taxon>
        <taxon>Fungi</taxon>
        <taxon>Dikarya</taxon>
        <taxon>Ascomycota</taxon>
        <taxon>Saccharomycotina</taxon>
        <taxon>Pichiomycetes</taxon>
        <taxon>Metschnikowiaceae</taxon>
        <taxon>Metschnikowia</taxon>
    </lineage>
</organism>
<gene>
    <name evidence="6" type="primary">MPUL0B01740</name>
    <name evidence="6" type="ORF">METSCH_B01740</name>
</gene>
<feature type="region of interest" description="Disordered" evidence="4">
    <location>
        <begin position="1"/>
        <end position="72"/>
    </location>
</feature>
<dbReference type="Pfam" id="PF00170">
    <property type="entry name" value="bZIP_1"/>
    <property type="match status" value="1"/>
</dbReference>
<proteinExistence type="predicted"/>
<dbReference type="PROSITE" id="PS50217">
    <property type="entry name" value="BZIP"/>
    <property type="match status" value="1"/>
</dbReference>
<dbReference type="SUPFAM" id="SSF57959">
    <property type="entry name" value="Leucine zipper domain"/>
    <property type="match status" value="1"/>
</dbReference>
<dbReference type="Proteomes" id="UP000292447">
    <property type="component" value="Chromosome II"/>
</dbReference>
<dbReference type="InterPro" id="IPR004827">
    <property type="entry name" value="bZIP"/>
</dbReference>
<dbReference type="AlphaFoldDB" id="A0A4P6XII7"/>
<dbReference type="SMART" id="SM00338">
    <property type="entry name" value="BRLZ"/>
    <property type="match status" value="1"/>
</dbReference>
<reference evidence="7" key="1">
    <citation type="submission" date="2019-03" db="EMBL/GenBank/DDBJ databases">
        <title>Snf2 controls pulcherriminic acid biosynthesis and connects pigmentation and antifungal activity of the yeast Metschnikowia pulcherrima.</title>
        <authorList>
            <person name="Gore-Lloyd D."/>
            <person name="Sumann I."/>
            <person name="Brachmann A.O."/>
            <person name="Schneeberger K."/>
            <person name="Ortiz-Merino R.A."/>
            <person name="Moreno-Beltran M."/>
            <person name="Schlaefli M."/>
            <person name="Kirner P."/>
            <person name="Santos Kron A."/>
            <person name="Wolfe K.H."/>
            <person name="Piel J."/>
            <person name="Ahrens C.H."/>
            <person name="Henk D."/>
            <person name="Freimoser F.M."/>
        </authorList>
    </citation>
    <scope>NUCLEOTIDE SEQUENCE [LARGE SCALE GENOMIC DNA]</scope>
    <source>
        <strain evidence="7">APC 1.2</strain>
    </source>
</reference>
<feature type="region of interest" description="Disordered" evidence="4">
    <location>
        <begin position="217"/>
        <end position="240"/>
    </location>
</feature>
<dbReference type="FunFam" id="1.20.5.170:FF:000067">
    <property type="entry name" value="BZIP transcription factor"/>
    <property type="match status" value="1"/>
</dbReference>
<dbReference type="Gene3D" id="1.10.238.100">
    <property type="entry name" value="YAP1 redox domain. Chain B"/>
    <property type="match status" value="1"/>
</dbReference>
<dbReference type="GO" id="GO:0005737">
    <property type="term" value="C:cytoplasm"/>
    <property type="evidence" value="ECO:0007669"/>
    <property type="project" value="UniProtKB-SubCell"/>
</dbReference>
<dbReference type="SUPFAM" id="SSF111430">
    <property type="entry name" value="YAP1 redox domain"/>
    <property type="match status" value="1"/>
</dbReference>
<feature type="compositionally biased region" description="Polar residues" evidence="4">
    <location>
        <begin position="158"/>
        <end position="179"/>
    </location>
</feature>
<dbReference type="EMBL" id="CP034457">
    <property type="protein sequence ID" value="QBM86980.1"/>
    <property type="molecule type" value="Genomic_DNA"/>
</dbReference>
<dbReference type="PROSITE" id="PS00036">
    <property type="entry name" value="BZIP_BASIC"/>
    <property type="match status" value="1"/>
</dbReference>
<sequence length="449" mass="49687">MNMLETKRHMDDSSLDVSTHDDKKQHTKPGRKPIETEPKSKRTAQNRAAQRAYRERKERKMKDLEDKVSLLEDDRMRAEAQIELLKSELSRYRGHTDFSDLKLASVKREPSDRNNSLQEFTVGFPWAKKNSVGSESRSNASSNHLPDLTSGSSSSNSPLNENVISPQSNSSDNYSVPTTGLLSTRHKTSSLFEEELDPFCTSLNEACGTRYKPIPKYHRDSQSCPQQQEVKAPELPASSADSPFQSLFTPNLDLPDPLFNSTGESTFNFSLDNSYGKGTPMALFNDANFDVNLALGNLSNDPVENNAHSFGEADSLVGLVSEESAYDPYNLVNTDFNFNEFVKSSYAGSESSQNNSLVDGNKPASSVTSFNSPAILEGDEKEEVVPAPAETLKCSEIWDRITAHPRYTEIDIDGLCSELKSKAKCSEQGVVLNADDVSTLIENSAKNRL</sequence>
<dbReference type="GO" id="GO:0001228">
    <property type="term" value="F:DNA-binding transcription activator activity, RNA polymerase II-specific"/>
    <property type="evidence" value="ECO:0007669"/>
    <property type="project" value="TreeGrafter"/>
</dbReference>
<dbReference type="InterPro" id="IPR013910">
    <property type="entry name" value="TF_PAP1"/>
</dbReference>
<keyword evidence="3" id="KW-0539">Nucleus</keyword>
<dbReference type="GO" id="GO:0090575">
    <property type="term" value="C:RNA polymerase II transcription regulator complex"/>
    <property type="evidence" value="ECO:0007669"/>
    <property type="project" value="TreeGrafter"/>
</dbReference>
<dbReference type="Gene3D" id="1.20.5.170">
    <property type="match status" value="1"/>
</dbReference>
<keyword evidence="7" id="KW-1185">Reference proteome</keyword>
<evidence type="ECO:0000313" key="7">
    <source>
        <dbReference type="Proteomes" id="UP000292447"/>
    </source>
</evidence>
<dbReference type="InterPro" id="IPR050936">
    <property type="entry name" value="AP-1-like"/>
</dbReference>
<feature type="compositionally biased region" description="Basic and acidic residues" evidence="4">
    <location>
        <begin position="1"/>
        <end position="24"/>
    </location>
</feature>
<dbReference type="CDD" id="cd14688">
    <property type="entry name" value="bZIP_YAP"/>
    <property type="match status" value="1"/>
</dbReference>
<dbReference type="Pfam" id="PF08601">
    <property type="entry name" value="PAP1"/>
    <property type="match status" value="1"/>
</dbReference>
<dbReference type="PANTHER" id="PTHR40621">
    <property type="entry name" value="TRANSCRIPTION FACTOR KAPC-RELATED"/>
    <property type="match status" value="1"/>
</dbReference>
<comment type="subcellular location">
    <subcellularLocation>
        <location evidence="2">Cytoplasm</location>
    </subcellularLocation>
    <subcellularLocation>
        <location evidence="1">Nucleus</location>
    </subcellularLocation>
</comment>
<protein>
    <submittedName>
        <fullName evidence="6">AP-1-like factor</fullName>
    </submittedName>
</protein>
<dbReference type="STRING" id="2163413.A0A4P6XII7"/>
<evidence type="ECO:0000256" key="4">
    <source>
        <dbReference type="SAM" id="MobiDB-lite"/>
    </source>
</evidence>
<evidence type="ECO:0000256" key="2">
    <source>
        <dbReference type="ARBA" id="ARBA00004496"/>
    </source>
</evidence>
<dbReference type="GO" id="GO:0034599">
    <property type="term" value="P:cellular response to oxidative stress"/>
    <property type="evidence" value="ECO:0007669"/>
    <property type="project" value="UniProtKB-ARBA"/>
</dbReference>